<dbReference type="EMBL" id="JWIN03000016">
    <property type="protein sequence ID" value="KAB1266276.1"/>
    <property type="molecule type" value="Genomic_DNA"/>
</dbReference>
<protein>
    <submittedName>
        <fullName evidence="2">Uncharacterized protein</fullName>
    </submittedName>
</protein>
<proteinExistence type="predicted"/>
<feature type="compositionally biased region" description="Basic and acidic residues" evidence="1">
    <location>
        <begin position="69"/>
        <end position="80"/>
    </location>
</feature>
<name>A0A5N4D5I4_CAMDR</name>
<evidence type="ECO:0000256" key="1">
    <source>
        <dbReference type="SAM" id="MobiDB-lite"/>
    </source>
</evidence>
<feature type="region of interest" description="Disordered" evidence="1">
    <location>
        <begin position="49"/>
        <end position="161"/>
    </location>
</feature>
<comment type="caution">
    <text evidence="2">The sequence shown here is derived from an EMBL/GenBank/DDBJ whole genome shotgun (WGS) entry which is preliminary data.</text>
</comment>
<sequence length="805" mass="86344">MHEAWSLCPETLDQLSEGPEVVFIFHVRTLLGQDCLWEEALNSYDGKYGNGDGDGLSPVRVSNQTEEDLGQKRRPGDHGGRNWSDAATSQRRVTGCWKGQRGWSPPCPQEEAQPSQHRALSFAGPSPGQVRPGLTPRAGEQAPLVGHSPEAATETRGRSGNPWDIATLLRVTLFAGTNPKRSCVSCAQRGAWTSQGLHGPHSSSGGLKPRQEGIYSLPFPVEQTCPEPGQHPRCPGFQDQAAPICCQGKPWGAFIPGPPPALPTSPSVSSLPWIKEHCHSSPSLCYKLHGSQLLRAIKEREHCTALLLFGLRPGYQPGRRGWNGPCACTSCRRLERGRVRTGGGRRAVRIGFRADTTPPSGGGESLPDIRPDVPAVSGPSELCTSWRAGCRGDPQGTRLTHDEQDGPVLTPCLLMPQWSSRPHHHPPASPPPTFCEAGLHLLLGQIPGLREMGLGNQRHGGIRSRPLRVILQTLSPVPGSEECSIHVTTDSGTSVLLPRPPTRGAHVHPVLVPHLGLPPSASRTVGCRANSISPRPWEAAAEEKETFKRMFSAAKAGLGLGGRGMGRRWAPREICLAVARARGPDIPPQVTTSFSLRCLLPSPNAQLCGQCGARDSEKDLGWEASPCAQHPGALQPRMAEVRAPSIRSVSTGSRMAACPSLGRHSPCLGTHWEKLKGSWHSVPPISPHAPPLQALVTATLTQGQLVTPQTSPASGWKWGGACSTALRERKGSSRAVTKSTVTFPFSKAPAHRGLLPQAHSLGVRLADHCLRRERRAGCHGHPQFPLSGGVSCLLKSLCLDSSLMF</sequence>
<dbReference type="AlphaFoldDB" id="A0A5N4D5I4"/>
<dbReference type="Proteomes" id="UP000299084">
    <property type="component" value="Unassembled WGS sequence"/>
</dbReference>
<organism evidence="2 3">
    <name type="scientific">Camelus dromedarius</name>
    <name type="common">Dromedary</name>
    <name type="synonym">Arabian camel</name>
    <dbReference type="NCBI Taxonomy" id="9838"/>
    <lineage>
        <taxon>Eukaryota</taxon>
        <taxon>Metazoa</taxon>
        <taxon>Chordata</taxon>
        <taxon>Craniata</taxon>
        <taxon>Vertebrata</taxon>
        <taxon>Euteleostomi</taxon>
        <taxon>Mammalia</taxon>
        <taxon>Eutheria</taxon>
        <taxon>Laurasiatheria</taxon>
        <taxon>Artiodactyla</taxon>
        <taxon>Tylopoda</taxon>
        <taxon>Camelidae</taxon>
        <taxon>Camelus</taxon>
    </lineage>
</organism>
<evidence type="ECO:0000313" key="2">
    <source>
        <dbReference type="EMBL" id="KAB1266276.1"/>
    </source>
</evidence>
<gene>
    <name evidence="2" type="ORF">Cadr_000019872</name>
</gene>
<evidence type="ECO:0000313" key="3">
    <source>
        <dbReference type="Proteomes" id="UP000299084"/>
    </source>
</evidence>
<reference evidence="2 3" key="1">
    <citation type="journal article" date="2019" name="Mol. Ecol. Resour.">
        <title>Improving Illumina assemblies with Hi-C and long reads: an example with the North African dromedary.</title>
        <authorList>
            <person name="Elbers J.P."/>
            <person name="Rogers M.F."/>
            <person name="Perelman P.L."/>
            <person name="Proskuryakova A.A."/>
            <person name="Serdyukova N.A."/>
            <person name="Johnson W.E."/>
            <person name="Horin P."/>
            <person name="Corander J."/>
            <person name="Murphy D."/>
            <person name="Burger P.A."/>
        </authorList>
    </citation>
    <scope>NUCLEOTIDE SEQUENCE [LARGE SCALE GENOMIC DNA]</scope>
    <source>
        <strain evidence="2">Drom800</strain>
        <tissue evidence="2">Blood</tissue>
    </source>
</reference>
<keyword evidence="3" id="KW-1185">Reference proteome</keyword>
<accession>A0A5N4D5I4</accession>